<dbReference type="Proteomes" id="UP000054988">
    <property type="component" value="Unassembled WGS sequence"/>
</dbReference>
<feature type="compositionally biased region" description="Basic and acidic residues" evidence="1">
    <location>
        <begin position="23"/>
        <end position="38"/>
    </location>
</feature>
<reference evidence="2 3" key="1">
    <citation type="submission" date="2015-12" db="EMBL/GenBank/DDBJ databases">
        <title>Draft genome sequence of Moniliophthora roreri, the causal agent of frosty pod rot of cacao.</title>
        <authorList>
            <person name="Aime M.C."/>
            <person name="Diaz-Valderrama J.R."/>
            <person name="Kijpornyongpan T."/>
            <person name="Phillips-Mora W."/>
        </authorList>
    </citation>
    <scope>NUCLEOTIDE SEQUENCE [LARGE SCALE GENOMIC DNA]</scope>
    <source>
        <strain evidence="2 3">MCA 2952</strain>
    </source>
</reference>
<accession>A0A0W0F761</accession>
<dbReference type="AlphaFoldDB" id="A0A0W0F761"/>
<organism evidence="2 3">
    <name type="scientific">Moniliophthora roreri</name>
    <name type="common">Frosty pod rot fungus</name>
    <name type="synonym">Monilia roreri</name>
    <dbReference type="NCBI Taxonomy" id="221103"/>
    <lineage>
        <taxon>Eukaryota</taxon>
        <taxon>Fungi</taxon>
        <taxon>Dikarya</taxon>
        <taxon>Basidiomycota</taxon>
        <taxon>Agaricomycotina</taxon>
        <taxon>Agaricomycetes</taxon>
        <taxon>Agaricomycetidae</taxon>
        <taxon>Agaricales</taxon>
        <taxon>Marasmiineae</taxon>
        <taxon>Marasmiaceae</taxon>
        <taxon>Moniliophthora</taxon>
    </lineage>
</organism>
<proteinExistence type="predicted"/>
<evidence type="ECO:0000256" key="1">
    <source>
        <dbReference type="SAM" id="MobiDB-lite"/>
    </source>
</evidence>
<comment type="caution">
    <text evidence="2">The sequence shown here is derived from an EMBL/GenBank/DDBJ whole genome shotgun (WGS) entry which is preliminary data.</text>
</comment>
<gene>
    <name evidence="2" type="ORF">WG66_15279</name>
</gene>
<name>A0A0W0F761_MONRR</name>
<sequence>MEDEVLPLPKHGKAANASHKAKPKDQKDTSGSGRKESDAVAAESTEAATTEKAPPKSKPLLAKPTVTVINIEDEEDITENHHCLKMPG</sequence>
<evidence type="ECO:0000313" key="3">
    <source>
        <dbReference type="Proteomes" id="UP000054988"/>
    </source>
</evidence>
<dbReference type="EMBL" id="LATX01002253">
    <property type="protein sequence ID" value="KTB32136.1"/>
    <property type="molecule type" value="Genomic_DNA"/>
</dbReference>
<evidence type="ECO:0000313" key="2">
    <source>
        <dbReference type="EMBL" id="KTB32136.1"/>
    </source>
</evidence>
<feature type="compositionally biased region" description="Low complexity" evidence="1">
    <location>
        <begin position="39"/>
        <end position="64"/>
    </location>
</feature>
<protein>
    <submittedName>
        <fullName evidence="2">Uncharacterized protein</fullName>
    </submittedName>
</protein>
<feature type="region of interest" description="Disordered" evidence="1">
    <location>
        <begin position="1"/>
        <end position="64"/>
    </location>
</feature>